<evidence type="ECO:0008006" key="3">
    <source>
        <dbReference type="Google" id="ProtNLM"/>
    </source>
</evidence>
<feature type="non-terminal residue" evidence="1">
    <location>
        <position position="1"/>
    </location>
</feature>
<evidence type="ECO:0000313" key="2">
    <source>
        <dbReference type="Proteomes" id="UP000016933"/>
    </source>
</evidence>
<proteinExistence type="predicted"/>
<reference evidence="2" key="1">
    <citation type="journal article" date="2012" name="PLoS Genet.">
        <title>The genomes of the fungal plant pathogens Cladosporium fulvum and Dothistroma septosporum reveal adaptation to different hosts and lifestyles but also signatures of common ancestry.</title>
        <authorList>
            <person name="de Wit P.J.G.M."/>
            <person name="van der Burgt A."/>
            <person name="Oekmen B."/>
            <person name="Stergiopoulos I."/>
            <person name="Abd-Elsalam K.A."/>
            <person name="Aerts A.L."/>
            <person name="Bahkali A.H."/>
            <person name="Beenen H.G."/>
            <person name="Chettri P."/>
            <person name="Cox M.P."/>
            <person name="Datema E."/>
            <person name="de Vries R.P."/>
            <person name="Dhillon B."/>
            <person name="Ganley A.R."/>
            <person name="Griffiths S.A."/>
            <person name="Guo Y."/>
            <person name="Hamelin R.C."/>
            <person name="Henrissat B."/>
            <person name="Kabir M.S."/>
            <person name="Jashni M.K."/>
            <person name="Kema G."/>
            <person name="Klaubauf S."/>
            <person name="Lapidus A."/>
            <person name="Levasseur A."/>
            <person name="Lindquist E."/>
            <person name="Mehrabi R."/>
            <person name="Ohm R.A."/>
            <person name="Owen T.J."/>
            <person name="Salamov A."/>
            <person name="Schwelm A."/>
            <person name="Schijlen E."/>
            <person name="Sun H."/>
            <person name="van den Burg H.A."/>
            <person name="van Ham R.C.H.J."/>
            <person name="Zhang S."/>
            <person name="Goodwin S.B."/>
            <person name="Grigoriev I.V."/>
            <person name="Collemare J."/>
            <person name="Bradshaw R.E."/>
        </authorList>
    </citation>
    <scope>NUCLEOTIDE SEQUENCE [LARGE SCALE GENOMIC DNA]</scope>
    <source>
        <strain evidence="2">NZE10 / CBS 128990</strain>
    </source>
</reference>
<keyword evidence="2" id="KW-1185">Reference proteome</keyword>
<dbReference type="AlphaFoldDB" id="N1PD93"/>
<sequence length="53" mass="6016">VDDILIFGPKQGLVRELKDNLLKVLELSDLGNVNYYLGIKVSRDRQNKTITIS</sequence>
<name>N1PD93_DOTSN</name>
<evidence type="ECO:0000313" key="1">
    <source>
        <dbReference type="EMBL" id="EME40573.1"/>
    </source>
</evidence>
<dbReference type="Proteomes" id="UP000016933">
    <property type="component" value="Unassembled WGS sequence"/>
</dbReference>
<dbReference type="OrthoDB" id="4772102at2759"/>
<gene>
    <name evidence="1" type="ORF">DOTSEDRAFT_136507</name>
</gene>
<dbReference type="EMBL" id="KB446543">
    <property type="protein sequence ID" value="EME40573.1"/>
    <property type="molecule type" value="Genomic_DNA"/>
</dbReference>
<organism evidence="1 2">
    <name type="scientific">Dothistroma septosporum (strain NZE10 / CBS 128990)</name>
    <name type="common">Red band needle blight fungus</name>
    <name type="synonym">Mycosphaerella pini</name>
    <dbReference type="NCBI Taxonomy" id="675120"/>
    <lineage>
        <taxon>Eukaryota</taxon>
        <taxon>Fungi</taxon>
        <taxon>Dikarya</taxon>
        <taxon>Ascomycota</taxon>
        <taxon>Pezizomycotina</taxon>
        <taxon>Dothideomycetes</taxon>
        <taxon>Dothideomycetidae</taxon>
        <taxon>Mycosphaerellales</taxon>
        <taxon>Mycosphaerellaceae</taxon>
        <taxon>Dothistroma</taxon>
    </lineage>
</organism>
<accession>N1PD93</accession>
<dbReference type="HOGENOM" id="CLU_3074190_0_0_1"/>
<reference evidence="1 2" key="2">
    <citation type="journal article" date="2012" name="PLoS Pathog.">
        <title>Diverse lifestyles and strategies of plant pathogenesis encoded in the genomes of eighteen Dothideomycetes fungi.</title>
        <authorList>
            <person name="Ohm R.A."/>
            <person name="Feau N."/>
            <person name="Henrissat B."/>
            <person name="Schoch C.L."/>
            <person name="Horwitz B.A."/>
            <person name="Barry K.W."/>
            <person name="Condon B.J."/>
            <person name="Copeland A.C."/>
            <person name="Dhillon B."/>
            <person name="Glaser F."/>
            <person name="Hesse C.N."/>
            <person name="Kosti I."/>
            <person name="LaButti K."/>
            <person name="Lindquist E.A."/>
            <person name="Lucas S."/>
            <person name="Salamov A.A."/>
            <person name="Bradshaw R.E."/>
            <person name="Ciuffetti L."/>
            <person name="Hamelin R.C."/>
            <person name="Kema G.H.J."/>
            <person name="Lawrence C."/>
            <person name="Scott J.A."/>
            <person name="Spatafora J.W."/>
            <person name="Turgeon B.G."/>
            <person name="de Wit P.J.G.M."/>
            <person name="Zhong S."/>
            <person name="Goodwin S.B."/>
            <person name="Grigoriev I.V."/>
        </authorList>
    </citation>
    <scope>NUCLEOTIDE SEQUENCE [LARGE SCALE GENOMIC DNA]</scope>
    <source>
        <strain evidence="2">NZE10 / CBS 128990</strain>
    </source>
</reference>
<protein>
    <recommendedName>
        <fullName evidence="3">Reverse transcriptase Ty1/copia-type domain-containing protein</fullName>
    </recommendedName>
</protein>